<evidence type="ECO:0000313" key="5">
    <source>
        <dbReference type="EMBL" id="AGA65297.1"/>
    </source>
</evidence>
<dbReference type="GO" id="GO:0005737">
    <property type="term" value="C:cytoplasm"/>
    <property type="evidence" value="ECO:0007669"/>
    <property type="project" value="UniProtKB-ARBA"/>
</dbReference>
<dbReference type="eggNOG" id="COG0566">
    <property type="taxonomic scope" value="Bacteria"/>
</dbReference>
<dbReference type="CDD" id="cd18095">
    <property type="entry name" value="SpoU-like_rRNA-MTase"/>
    <property type="match status" value="1"/>
</dbReference>
<keyword evidence="3" id="KW-0808">Transferase</keyword>
<keyword evidence="6" id="KW-1185">Reference proteome</keyword>
<evidence type="ECO:0000256" key="1">
    <source>
        <dbReference type="ARBA" id="ARBA00007228"/>
    </source>
</evidence>
<dbReference type="AlphaFoldDB" id="L0EWG0"/>
<dbReference type="Gene3D" id="3.40.1280.10">
    <property type="match status" value="1"/>
</dbReference>
<gene>
    <name evidence="5" type="ordered locus">B488_13050</name>
</gene>
<accession>L0EWG0</accession>
<dbReference type="InterPro" id="IPR029026">
    <property type="entry name" value="tRNA_m1G_MTases_N"/>
</dbReference>
<evidence type="ECO:0000313" key="6">
    <source>
        <dbReference type="Proteomes" id="UP000010799"/>
    </source>
</evidence>
<dbReference type="Pfam" id="PF00588">
    <property type="entry name" value="SpoU_methylase"/>
    <property type="match status" value="1"/>
</dbReference>
<dbReference type="PANTHER" id="PTHR43191">
    <property type="entry name" value="RRNA METHYLTRANSFERASE 3"/>
    <property type="match status" value="1"/>
</dbReference>
<dbReference type="InterPro" id="IPR029064">
    <property type="entry name" value="Ribosomal_eL30-like_sf"/>
</dbReference>
<dbReference type="InterPro" id="IPR001537">
    <property type="entry name" value="SpoU_MeTrfase"/>
</dbReference>
<evidence type="ECO:0000256" key="2">
    <source>
        <dbReference type="ARBA" id="ARBA00022603"/>
    </source>
</evidence>
<reference evidence="5 6" key="1">
    <citation type="journal article" date="2012" name="Stand. Genomic Sci.">
        <title>Complete genome sequence of Liberibacter crescens BT-1.</title>
        <authorList>
            <person name="Leonard M.T."/>
            <person name="Fagen J.R."/>
            <person name="Davis-Richardson A.G."/>
            <person name="Davis M.J."/>
            <person name="Triplett E.W."/>
        </authorList>
    </citation>
    <scope>NUCLEOTIDE SEQUENCE [LARGE SCALE GENOMIC DNA]</scope>
    <source>
        <strain evidence="5 6">BT-1</strain>
    </source>
</reference>
<dbReference type="GO" id="GO:0008173">
    <property type="term" value="F:RNA methyltransferase activity"/>
    <property type="evidence" value="ECO:0007669"/>
    <property type="project" value="InterPro"/>
</dbReference>
<comment type="similarity">
    <text evidence="1">Belongs to the class IV-like SAM-binding methyltransferase superfamily. RNA methyltransferase TrmH family.</text>
</comment>
<dbReference type="EMBL" id="CP003789">
    <property type="protein sequence ID" value="AGA65297.1"/>
    <property type="molecule type" value="Genomic_DNA"/>
</dbReference>
<organism evidence="5 6">
    <name type="scientific">Liberibacter crescens (strain BT-1)</name>
    <dbReference type="NCBI Taxonomy" id="1215343"/>
    <lineage>
        <taxon>Bacteria</taxon>
        <taxon>Pseudomonadati</taxon>
        <taxon>Pseudomonadota</taxon>
        <taxon>Alphaproteobacteria</taxon>
        <taxon>Hyphomicrobiales</taxon>
        <taxon>Rhizobiaceae</taxon>
        <taxon>Liberibacter</taxon>
    </lineage>
</organism>
<dbReference type="SMR" id="L0EWG0"/>
<dbReference type="SUPFAM" id="SSF75217">
    <property type="entry name" value="alpha/beta knot"/>
    <property type="match status" value="1"/>
</dbReference>
<dbReference type="PANTHER" id="PTHR43191:SF2">
    <property type="entry name" value="RRNA METHYLTRANSFERASE 3, MITOCHONDRIAL"/>
    <property type="match status" value="1"/>
</dbReference>
<dbReference type="RefSeq" id="WP_015273722.1">
    <property type="nucleotide sequence ID" value="NC_019907.1"/>
</dbReference>
<dbReference type="Gene3D" id="3.30.1330.30">
    <property type="match status" value="1"/>
</dbReference>
<dbReference type="HOGENOM" id="CLU_021322_3_2_5"/>
<dbReference type="GO" id="GO:0032259">
    <property type="term" value="P:methylation"/>
    <property type="evidence" value="ECO:0007669"/>
    <property type="project" value="UniProtKB-KW"/>
</dbReference>
<dbReference type="InterPro" id="IPR053888">
    <property type="entry name" value="MRM3-like_sub_bind"/>
</dbReference>
<feature type="domain" description="RNA 2-O ribose methyltransferase substrate binding" evidence="4">
    <location>
        <begin position="41"/>
        <end position="117"/>
    </location>
</feature>
<proteinExistence type="inferred from homology"/>
<keyword evidence="2" id="KW-0489">Methyltransferase</keyword>
<name>L0EWG0_LIBCB</name>
<dbReference type="PATRIC" id="fig|1215343.11.peg.1346"/>
<dbReference type="KEGG" id="lcc:B488_13050"/>
<sequence length="280" mass="31206">MNKFYLKKVKIKNINSVSNPLIKNIRALTRKKERKKAGVFIAEGLKLIIDAINLGWSATMLVYTKSMKENSELLQTTIQAITSELLIIEVSEKIMSSLSRRDNPQNVLGIFTQRLIPLQNITIKGDETWVALDRIRDPGNLGTIIRTIDASGASGVILIGETTDPYGIETVRATMGSIFKVPIVYSNIDEFISWVKKSQAFIIATHLQASIDYRTVEYPGKSIILLMGNEKSGLSNTFLSIVDKLVRIPQAGTADSLNVSIATGIMLFEIRRHLLFLETH</sequence>
<dbReference type="GO" id="GO:0006396">
    <property type="term" value="P:RNA processing"/>
    <property type="evidence" value="ECO:0007669"/>
    <property type="project" value="InterPro"/>
</dbReference>
<dbReference type="Proteomes" id="UP000010799">
    <property type="component" value="Chromosome"/>
</dbReference>
<evidence type="ECO:0000259" key="4">
    <source>
        <dbReference type="SMART" id="SM00967"/>
    </source>
</evidence>
<dbReference type="InterPro" id="IPR013123">
    <property type="entry name" value="SpoU_subst-bd"/>
</dbReference>
<dbReference type="InterPro" id="IPR051259">
    <property type="entry name" value="rRNA_Methyltransferase"/>
</dbReference>
<dbReference type="Pfam" id="PF22435">
    <property type="entry name" value="MRM3-like_sub_bind"/>
    <property type="match status" value="1"/>
</dbReference>
<dbReference type="STRING" id="1215343.B488_13050"/>
<protein>
    <recommendedName>
        <fullName evidence="4">RNA 2-O ribose methyltransferase substrate binding domain-containing protein</fullName>
    </recommendedName>
</protein>
<evidence type="ECO:0000256" key="3">
    <source>
        <dbReference type="ARBA" id="ARBA00022679"/>
    </source>
</evidence>
<dbReference type="SUPFAM" id="SSF55315">
    <property type="entry name" value="L30e-like"/>
    <property type="match status" value="1"/>
</dbReference>
<dbReference type="SMART" id="SM00967">
    <property type="entry name" value="SpoU_sub_bind"/>
    <property type="match status" value="1"/>
</dbReference>
<dbReference type="GO" id="GO:0003723">
    <property type="term" value="F:RNA binding"/>
    <property type="evidence" value="ECO:0007669"/>
    <property type="project" value="InterPro"/>
</dbReference>
<dbReference type="InterPro" id="IPR029028">
    <property type="entry name" value="Alpha/beta_knot_MTases"/>
</dbReference>